<comment type="caution">
    <text evidence="2">The sequence shown here is derived from an EMBL/GenBank/DDBJ whole genome shotgun (WGS) entry which is preliminary data.</text>
</comment>
<dbReference type="Gene3D" id="3.10.180.10">
    <property type="entry name" value="2,3-Dihydroxybiphenyl 1,2-Dioxygenase, domain 1"/>
    <property type="match status" value="1"/>
</dbReference>
<dbReference type="Proteomes" id="UP001501072">
    <property type="component" value="Unassembled WGS sequence"/>
</dbReference>
<proteinExistence type="predicted"/>
<dbReference type="RefSeq" id="WP_385881527.1">
    <property type="nucleotide sequence ID" value="NZ_BAAAHU010000018.1"/>
</dbReference>
<accession>A0ABN1SY80</accession>
<evidence type="ECO:0008006" key="4">
    <source>
        <dbReference type="Google" id="ProtNLM"/>
    </source>
</evidence>
<protein>
    <recommendedName>
        <fullName evidence="4">VOC domain-containing protein</fullName>
    </recommendedName>
</protein>
<reference evidence="2 3" key="1">
    <citation type="journal article" date="2019" name="Int. J. Syst. Evol. Microbiol.">
        <title>The Global Catalogue of Microorganisms (GCM) 10K type strain sequencing project: providing services to taxonomists for standard genome sequencing and annotation.</title>
        <authorList>
            <consortium name="The Broad Institute Genomics Platform"/>
            <consortium name="The Broad Institute Genome Sequencing Center for Infectious Disease"/>
            <person name="Wu L."/>
            <person name="Ma J."/>
        </authorList>
    </citation>
    <scope>NUCLEOTIDE SEQUENCE [LARGE SCALE GENOMIC DNA]</scope>
    <source>
        <strain evidence="2 3">JCM 11269</strain>
    </source>
</reference>
<dbReference type="InterPro" id="IPR029068">
    <property type="entry name" value="Glyas_Bleomycin-R_OHBP_Dase"/>
</dbReference>
<name>A0ABN1SY80_9ACTN</name>
<gene>
    <name evidence="2" type="ORF">GCM10009564_22080</name>
</gene>
<evidence type="ECO:0000313" key="3">
    <source>
        <dbReference type="Proteomes" id="UP001501072"/>
    </source>
</evidence>
<dbReference type="SUPFAM" id="SSF54593">
    <property type="entry name" value="Glyoxalase/Bleomycin resistance protein/Dihydroxybiphenyl dioxygenase"/>
    <property type="match status" value="1"/>
</dbReference>
<feature type="compositionally biased region" description="Basic and acidic residues" evidence="1">
    <location>
        <begin position="50"/>
        <end position="68"/>
    </location>
</feature>
<organism evidence="2 3">
    <name type="scientific">Streptomyces thermogriseus</name>
    <dbReference type="NCBI Taxonomy" id="75292"/>
    <lineage>
        <taxon>Bacteria</taxon>
        <taxon>Bacillati</taxon>
        <taxon>Actinomycetota</taxon>
        <taxon>Actinomycetes</taxon>
        <taxon>Kitasatosporales</taxon>
        <taxon>Streptomycetaceae</taxon>
        <taxon>Streptomyces</taxon>
    </lineage>
</organism>
<evidence type="ECO:0000313" key="2">
    <source>
        <dbReference type="EMBL" id="GAA1008742.1"/>
    </source>
</evidence>
<dbReference type="EMBL" id="BAAAHU010000018">
    <property type="protein sequence ID" value="GAA1008742.1"/>
    <property type="molecule type" value="Genomic_DNA"/>
</dbReference>
<feature type="region of interest" description="Disordered" evidence="1">
    <location>
        <begin position="26"/>
        <end position="68"/>
    </location>
</feature>
<sequence>MRRARPGLKATGVAAYTARLEAHGAPVARDDGLPGRRRFFSGDPVGSRLEFLEPSRENPGEAGRDPGR</sequence>
<evidence type="ECO:0000256" key="1">
    <source>
        <dbReference type="SAM" id="MobiDB-lite"/>
    </source>
</evidence>
<keyword evidence="3" id="KW-1185">Reference proteome</keyword>